<reference evidence="3" key="1">
    <citation type="submission" date="2023-03" db="EMBL/GenBank/DDBJ databases">
        <title>Edaphobacter sp.</title>
        <authorList>
            <person name="Huber K.J."/>
            <person name="Papendorf J."/>
            <person name="Pilke C."/>
            <person name="Bunk B."/>
            <person name="Sproeer C."/>
            <person name="Pester M."/>
        </authorList>
    </citation>
    <scope>NUCLEOTIDE SEQUENCE</scope>
    <source>
        <strain evidence="3">DSM 110680</strain>
    </source>
</reference>
<dbReference type="EMBL" id="CP121196">
    <property type="protein sequence ID" value="XBH16164.1"/>
    <property type="molecule type" value="Genomic_DNA"/>
</dbReference>
<evidence type="ECO:0000259" key="2">
    <source>
        <dbReference type="Pfam" id="PF13690"/>
    </source>
</evidence>
<dbReference type="SUPFAM" id="SSF103039">
    <property type="entry name" value="CheC-like"/>
    <property type="match status" value="1"/>
</dbReference>
<dbReference type="Gene3D" id="3.40.1550.10">
    <property type="entry name" value="CheC-like"/>
    <property type="match status" value="1"/>
</dbReference>
<dbReference type="InterPro" id="IPR028051">
    <property type="entry name" value="CheX-like_dom"/>
</dbReference>
<dbReference type="AlphaFoldDB" id="A0AAU7DFP3"/>
<dbReference type="PANTHER" id="PTHR39452:SF1">
    <property type="entry name" value="CHEY-P PHOSPHATASE CHEX"/>
    <property type="match status" value="1"/>
</dbReference>
<name>A0AAU7DFP3_9BACT</name>
<organism evidence="3">
    <name type="scientific">Telmatobacter sp. DSM 110680</name>
    <dbReference type="NCBI Taxonomy" id="3036704"/>
    <lineage>
        <taxon>Bacteria</taxon>
        <taxon>Pseudomonadati</taxon>
        <taxon>Acidobacteriota</taxon>
        <taxon>Terriglobia</taxon>
        <taxon>Terriglobales</taxon>
        <taxon>Acidobacteriaceae</taxon>
        <taxon>Telmatobacter</taxon>
    </lineage>
</organism>
<sequence>MMLNGVRRSVHGYRSIQASGGGEKNMTLKDSMHLVADPENMHHSVREVFETMLGVQCRLEEGVKSIPGVKDAVSVTAVVGFGGILSGACVIRCDALAACTIAARMAGMEFETVDDIVKDAIGEICNMLAGTWKSKVPDLAANCGLSVPAVITGSDYNLHVQSPEFRICQSYAFDDTSFEMIIVCDALQ</sequence>
<dbReference type="GO" id="GO:0006935">
    <property type="term" value="P:chemotaxis"/>
    <property type="evidence" value="ECO:0007669"/>
    <property type="project" value="UniProtKB-KW"/>
</dbReference>
<evidence type="ECO:0000313" key="3">
    <source>
        <dbReference type="EMBL" id="XBH16164.1"/>
    </source>
</evidence>
<feature type="domain" description="Chemotaxis phosphatase CheX-like" evidence="2">
    <location>
        <begin position="75"/>
        <end position="165"/>
    </location>
</feature>
<accession>A0AAU7DFP3</accession>
<dbReference type="PANTHER" id="PTHR39452">
    <property type="entry name" value="CHEY-P PHOSPHATASE CHEX"/>
    <property type="match status" value="1"/>
</dbReference>
<evidence type="ECO:0000256" key="1">
    <source>
        <dbReference type="ARBA" id="ARBA00022500"/>
    </source>
</evidence>
<dbReference type="InterPro" id="IPR038756">
    <property type="entry name" value="CheX-like"/>
</dbReference>
<dbReference type="InterPro" id="IPR028976">
    <property type="entry name" value="CheC-like_sf"/>
</dbReference>
<dbReference type="RefSeq" id="WP_348261391.1">
    <property type="nucleotide sequence ID" value="NZ_CP121196.1"/>
</dbReference>
<dbReference type="CDD" id="cd17906">
    <property type="entry name" value="CheX"/>
    <property type="match status" value="1"/>
</dbReference>
<protein>
    <submittedName>
        <fullName evidence="3">Chemotaxis protein CheX</fullName>
    </submittedName>
</protein>
<proteinExistence type="predicted"/>
<keyword evidence="1" id="KW-0145">Chemotaxis</keyword>
<dbReference type="Pfam" id="PF13690">
    <property type="entry name" value="CheX"/>
    <property type="match status" value="1"/>
</dbReference>
<gene>
    <name evidence="3" type="ORF">P8935_16495</name>
</gene>